<dbReference type="PATRIC" id="fig|742817.3.peg.1293"/>
<dbReference type="Proteomes" id="UP000004892">
    <property type="component" value="Unassembled WGS sequence"/>
</dbReference>
<dbReference type="STRING" id="742817.HMPREF9449_01217"/>
<sequence>MGLLSRNTNFMKKYLYCIGLLFITLPLFAQHKLGVYAVGFYNLENLFDTKDDEGIADEDFTPTGAYNWTPEKYRQKLAKLSLVISRLAREYCPGGPAVLGVGEVENRGVLEDLVKTGEIAKIGYEIVHYDSPDRRGIDVALLYNPKLFRLTSSRVYPYRLPTDSTFKTRDQLLVSGILAGEAFHVIVNHWPSRWGDKSSPLREYAATITRHIVDSLYRIDPNAKIVIMGDFNDDPDDKSCREVLNARKKQSQVEAGGLYNATWALWDKGIGSLCYQDQWNLFDQQILSYGLLGKDYSTLKFWKVEIFNRDFLIQKEGKYKGYPFRTFSGSTFQNGYSDHFPSLVYLVKEIQ</sequence>
<reference evidence="2 3" key="1">
    <citation type="submission" date="2012-01" db="EMBL/GenBank/DDBJ databases">
        <title>The Genome Sequence of Odoribacter laneus YIT 12061.</title>
        <authorList>
            <consortium name="The Broad Institute Genome Sequencing Platform"/>
            <person name="Earl A."/>
            <person name="Ward D."/>
            <person name="Feldgarden M."/>
            <person name="Gevers D."/>
            <person name="Morotomi M."/>
            <person name="Young S.K."/>
            <person name="Zeng Q."/>
            <person name="Gargeya S."/>
            <person name="Fitzgerald M."/>
            <person name="Haas B."/>
            <person name="Abouelleil A."/>
            <person name="Alvarado L."/>
            <person name="Arachchi H.M."/>
            <person name="Berlin A."/>
            <person name="Chapman S.B."/>
            <person name="Gearin G."/>
            <person name="Goldberg J."/>
            <person name="Griggs A."/>
            <person name="Gujja S."/>
            <person name="Hansen M."/>
            <person name="Heiman D."/>
            <person name="Howarth C."/>
            <person name="Larimer J."/>
            <person name="Lui A."/>
            <person name="MacDonald P.J.P."/>
            <person name="McCowen C."/>
            <person name="Montmayeur A."/>
            <person name="Murphy C."/>
            <person name="Neiman D."/>
            <person name="Pearson M."/>
            <person name="Priest M."/>
            <person name="Roberts A."/>
            <person name="Saif S."/>
            <person name="Shea T."/>
            <person name="Sisk P."/>
            <person name="Stolte C."/>
            <person name="Sykes S."/>
            <person name="Wortman J."/>
            <person name="Nusbaum C."/>
            <person name="Birren B."/>
        </authorList>
    </citation>
    <scope>NUCLEOTIDE SEQUENCE [LARGE SCALE GENOMIC DNA]</scope>
    <source>
        <strain evidence="2 3">YIT 12061</strain>
    </source>
</reference>
<evidence type="ECO:0000313" key="2">
    <source>
        <dbReference type="EMBL" id="EHP48854.1"/>
    </source>
</evidence>
<feature type="domain" description="Endonuclease/exonuclease/phosphatase" evidence="1">
    <location>
        <begin position="38"/>
        <end position="348"/>
    </location>
</feature>
<dbReference type="HOGENOM" id="CLU_058239_1_0_10"/>
<dbReference type="AlphaFoldDB" id="H1DG31"/>
<dbReference type="GO" id="GO:0003824">
    <property type="term" value="F:catalytic activity"/>
    <property type="evidence" value="ECO:0007669"/>
    <property type="project" value="InterPro"/>
</dbReference>
<protein>
    <recommendedName>
        <fullName evidence="1">Endonuclease/exonuclease/phosphatase domain-containing protein</fullName>
    </recommendedName>
</protein>
<evidence type="ECO:0000259" key="1">
    <source>
        <dbReference type="Pfam" id="PF19580"/>
    </source>
</evidence>
<keyword evidence="3" id="KW-1185">Reference proteome</keyword>
<accession>H1DG31</accession>
<proteinExistence type="predicted"/>
<dbReference type="PANTHER" id="PTHR42834">
    <property type="entry name" value="ENDONUCLEASE/EXONUCLEASE/PHOSPHATASE FAMILY PROTEIN (AFU_ORTHOLOGUE AFUA_3G09210)"/>
    <property type="match status" value="1"/>
</dbReference>
<name>H1DG31_9BACT</name>
<dbReference type="InterPro" id="IPR005135">
    <property type="entry name" value="Endo/exonuclease/phosphatase"/>
</dbReference>
<dbReference type="PANTHER" id="PTHR42834:SF1">
    <property type="entry name" value="ENDONUCLEASE_EXONUCLEASE_PHOSPHATASE FAMILY PROTEIN (AFU_ORTHOLOGUE AFUA_3G09210)"/>
    <property type="match status" value="1"/>
</dbReference>
<dbReference type="EMBL" id="ADMC01000017">
    <property type="protein sequence ID" value="EHP48854.1"/>
    <property type="molecule type" value="Genomic_DNA"/>
</dbReference>
<organism evidence="2 3">
    <name type="scientific">Odoribacter laneus YIT 12061</name>
    <dbReference type="NCBI Taxonomy" id="742817"/>
    <lineage>
        <taxon>Bacteria</taxon>
        <taxon>Pseudomonadati</taxon>
        <taxon>Bacteroidota</taxon>
        <taxon>Bacteroidia</taxon>
        <taxon>Bacteroidales</taxon>
        <taxon>Odoribacteraceae</taxon>
        <taxon>Odoribacter</taxon>
    </lineage>
</organism>
<evidence type="ECO:0000313" key="3">
    <source>
        <dbReference type="Proteomes" id="UP000004892"/>
    </source>
</evidence>
<dbReference type="SUPFAM" id="SSF56219">
    <property type="entry name" value="DNase I-like"/>
    <property type="match status" value="1"/>
</dbReference>
<dbReference type="Pfam" id="PF19580">
    <property type="entry name" value="Exo_endo_phos_3"/>
    <property type="match status" value="1"/>
</dbReference>
<gene>
    <name evidence="2" type="ORF">HMPREF9449_01217</name>
</gene>
<dbReference type="eggNOG" id="COG2374">
    <property type="taxonomic scope" value="Bacteria"/>
</dbReference>
<dbReference type="Gene3D" id="3.60.10.10">
    <property type="entry name" value="Endonuclease/exonuclease/phosphatase"/>
    <property type="match status" value="1"/>
</dbReference>
<dbReference type="InterPro" id="IPR036691">
    <property type="entry name" value="Endo/exonu/phosph_ase_sf"/>
</dbReference>
<comment type="caution">
    <text evidence="2">The sequence shown here is derived from an EMBL/GenBank/DDBJ whole genome shotgun (WGS) entry which is preliminary data.</text>
</comment>